<keyword evidence="4" id="KW-1185">Reference proteome</keyword>
<evidence type="ECO:0000256" key="1">
    <source>
        <dbReference type="SAM" id="Phobius"/>
    </source>
</evidence>
<keyword evidence="1" id="KW-1133">Transmembrane helix</keyword>
<gene>
    <name evidence="3" type="ORF">HYG85_06530</name>
</gene>
<organism evidence="3 4">
    <name type="scientific">Vallitalea guaymasensis</name>
    <dbReference type="NCBI Taxonomy" id="1185412"/>
    <lineage>
        <taxon>Bacteria</taxon>
        <taxon>Bacillati</taxon>
        <taxon>Bacillota</taxon>
        <taxon>Clostridia</taxon>
        <taxon>Lachnospirales</taxon>
        <taxon>Vallitaleaceae</taxon>
        <taxon>Vallitalea</taxon>
    </lineage>
</organism>
<reference evidence="3 4" key="1">
    <citation type="submission" date="2020-07" db="EMBL/GenBank/DDBJ databases">
        <title>Vallitalea guaymasensis genome.</title>
        <authorList>
            <person name="Postec A."/>
        </authorList>
    </citation>
    <scope>NUCLEOTIDE SEQUENCE [LARGE SCALE GENOMIC DNA]</scope>
    <source>
        <strain evidence="3 4">Ra1766G1</strain>
    </source>
</reference>
<accession>A0A8J8M941</accession>
<name>A0A8J8M941_9FIRM</name>
<feature type="transmembrane region" description="Helical" evidence="1">
    <location>
        <begin position="45"/>
        <end position="65"/>
    </location>
</feature>
<sequence>MKKPKLALILSIISLIGTVIAYFYLPDTIPIHWGIDGKVDNTGPKYMAIILGAVPLAIYILMNTLPKIDPKRENYKKHSKAYRIFSFYTILFLIIINWITIIASFGVEMNVGLFIPILVGILFIIIGNYMPQFRHNYFVGIKTPWTLADETNWKKTHFFGGYVFMILGIIIMLMGIIQNPLILYMGLTVSAILVISLYVYSYLLFRKMSKSQKNK</sequence>
<dbReference type="PANTHER" id="PTHR37810:SF5">
    <property type="entry name" value="IMMUNITY PROTEIN SDPI"/>
    <property type="match status" value="1"/>
</dbReference>
<keyword evidence="1" id="KW-0812">Transmembrane</keyword>
<keyword evidence="1" id="KW-0472">Membrane</keyword>
<feature type="transmembrane region" description="Helical" evidence="1">
    <location>
        <begin position="159"/>
        <end position="177"/>
    </location>
</feature>
<dbReference type="InterPro" id="IPR026272">
    <property type="entry name" value="SdpI"/>
</dbReference>
<dbReference type="InterPro" id="IPR025962">
    <property type="entry name" value="SdpI/YhfL"/>
</dbReference>
<dbReference type="GO" id="GO:0009636">
    <property type="term" value="P:response to toxic substance"/>
    <property type="evidence" value="ECO:0007669"/>
    <property type="project" value="TreeGrafter"/>
</dbReference>
<feature type="domain" description="DUF1648" evidence="2">
    <location>
        <begin position="9"/>
        <end position="51"/>
    </location>
</feature>
<feature type="transmembrane region" description="Helical" evidence="1">
    <location>
        <begin position="183"/>
        <end position="205"/>
    </location>
</feature>
<dbReference type="Proteomes" id="UP000677305">
    <property type="component" value="Chromosome"/>
</dbReference>
<dbReference type="PANTHER" id="PTHR37810">
    <property type="entry name" value="IMMUNITY PROTEIN SDPI"/>
    <property type="match status" value="1"/>
</dbReference>
<dbReference type="Pfam" id="PF07853">
    <property type="entry name" value="DUF1648"/>
    <property type="match status" value="1"/>
</dbReference>
<dbReference type="AlphaFoldDB" id="A0A8J8M941"/>
<feature type="transmembrane region" description="Helical" evidence="1">
    <location>
        <begin position="85"/>
        <end position="105"/>
    </location>
</feature>
<feature type="transmembrane region" description="Helical" evidence="1">
    <location>
        <begin position="7"/>
        <end position="25"/>
    </location>
</feature>
<dbReference type="RefSeq" id="WP_212692821.1">
    <property type="nucleotide sequence ID" value="NZ_CP058561.1"/>
</dbReference>
<dbReference type="Pfam" id="PF13630">
    <property type="entry name" value="SdpI"/>
    <property type="match status" value="1"/>
</dbReference>
<feature type="transmembrane region" description="Helical" evidence="1">
    <location>
        <begin position="111"/>
        <end position="130"/>
    </location>
</feature>
<dbReference type="EMBL" id="CP058561">
    <property type="protein sequence ID" value="QUH28593.1"/>
    <property type="molecule type" value="Genomic_DNA"/>
</dbReference>
<protein>
    <submittedName>
        <fullName evidence="3">SdpI family protein</fullName>
    </submittedName>
</protein>
<evidence type="ECO:0000313" key="3">
    <source>
        <dbReference type="EMBL" id="QUH28593.1"/>
    </source>
</evidence>
<evidence type="ECO:0000313" key="4">
    <source>
        <dbReference type="Proteomes" id="UP000677305"/>
    </source>
</evidence>
<dbReference type="InterPro" id="IPR012867">
    <property type="entry name" value="DUF1648"/>
</dbReference>
<evidence type="ECO:0000259" key="2">
    <source>
        <dbReference type="Pfam" id="PF07853"/>
    </source>
</evidence>
<proteinExistence type="predicted"/>
<dbReference type="KEGG" id="vgu:HYG85_06530"/>
<dbReference type="PIRSF" id="PIRSF038959">
    <property type="entry name" value="SdpI"/>
    <property type="match status" value="1"/>
</dbReference>